<dbReference type="RefSeq" id="WP_032621640.1">
    <property type="nucleotide sequence ID" value="NZ_AP025764.1"/>
</dbReference>
<reference evidence="2 3" key="1">
    <citation type="submission" date="2018-01" db="EMBL/GenBank/DDBJ databases">
        <title>Geographic spread and resistance mechanisms of dominant carbapenem-resistant Enterobacter cloacae complex clones ST171 and ST78.</title>
        <authorList>
            <person name="Gomez-Simmonds A."/>
            <person name="Annavajhala M.K."/>
            <person name="Wang Z."/>
            <person name="Macesic N."/>
            <person name="Hu Y."/>
            <person name="Giddins M.J."/>
            <person name="O'Malley A."/>
            <person name="Toussaint N.C."/>
            <person name="Whittier S."/>
            <person name="Torres V.J."/>
            <person name="Uhlemann A.-C."/>
        </authorList>
    </citation>
    <scope>NUCLEOTIDE SEQUENCE [LARGE SCALE GENOMIC DNA]</scope>
    <source>
        <strain evidence="2 3">78</strain>
    </source>
</reference>
<feature type="domain" description="Knr4/Smi1-like" evidence="1">
    <location>
        <begin position="11"/>
        <end position="139"/>
    </location>
</feature>
<dbReference type="Pfam" id="PF09346">
    <property type="entry name" value="SMI1_KNR4"/>
    <property type="match status" value="1"/>
</dbReference>
<dbReference type="Gene3D" id="3.40.1580.10">
    <property type="entry name" value="SMI1/KNR4-like"/>
    <property type="match status" value="1"/>
</dbReference>
<name>A0A431SAS3_9ENTR</name>
<evidence type="ECO:0000259" key="1">
    <source>
        <dbReference type="SMART" id="SM00860"/>
    </source>
</evidence>
<dbReference type="Proteomes" id="UP000244004">
    <property type="component" value="Unassembled WGS sequence"/>
</dbReference>
<gene>
    <name evidence="2" type="ORF">C1O12_04095</name>
</gene>
<dbReference type="InterPro" id="IPR018958">
    <property type="entry name" value="Knr4/Smi1-like_dom"/>
</dbReference>
<dbReference type="SMART" id="SM00860">
    <property type="entry name" value="SMI1_KNR4"/>
    <property type="match status" value="1"/>
</dbReference>
<evidence type="ECO:0000313" key="2">
    <source>
        <dbReference type="EMBL" id="PTX87620.1"/>
    </source>
</evidence>
<proteinExistence type="predicted"/>
<sequence>MMIKLIDSSPAVSADELGKIEVSLGVTFPNALKSIWLISNGGILDEGRRVYQSEHYENDIKYFLPILHTKKSGILTVDDYYKDLVVNKKILAENFIPFAIDGGGFPYCVGVNDGAVYFCDLENQEEIYLEPNFESFIGKIIPEDEAW</sequence>
<organism evidence="2 3">
    <name type="scientific">Enterobacter hormaechei</name>
    <dbReference type="NCBI Taxonomy" id="158836"/>
    <lineage>
        <taxon>Bacteria</taxon>
        <taxon>Pseudomonadati</taxon>
        <taxon>Pseudomonadota</taxon>
        <taxon>Gammaproteobacteria</taxon>
        <taxon>Enterobacterales</taxon>
        <taxon>Enterobacteriaceae</taxon>
        <taxon>Enterobacter</taxon>
        <taxon>Enterobacter cloacae complex</taxon>
    </lineage>
</organism>
<accession>A0A431SAS3</accession>
<dbReference type="SUPFAM" id="SSF160631">
    <property type="entry name" value="SMI1/KNR4-like"/>
    <property type="match status" value="1"/>
</dbReference>
<dbReference type="InterPro" id="IPR037883">
    <property type="entry name" value="Knr4/Smi1-like_sf"/>
</dbReference>
<evidence type="ECO:0000313" key="3">
    <source>
        <dbReference type="Proteomes" id="UP000244004"/>
    </source>
</evidence>
<dbReference type="AlphaFoldDB" id="A0A431SAS3"/>
<comment type="caution">
    <text evidence="2">The sequence shown here is derived from an EMBL/GenBank/DDBJ whole genome shotgun (WGS) entry which is preliminary data.</text>
</comment>
<dbReference type="EMBL" id="PNXT01000001">
    <property type="protein sequence ID" value="PTX87620.1"/>
    <property type="molecule type" value="Genomic_DNA"/>
</dbReference>
<protein>
    <submittedName>
        <fullName evidence="2">SMI1/KNR4 family protein</fullName>
    </submittedName>
</protein>
<dbReference type="GeneID" id="99704819"/>